<keyword evidence="2" id="KW-1185">Reference proteome</keyword>
<proteinExistence type="predicted"/>
<gene>
    <name evidence="1" type="ORF">WG219_12735</name>
</gene>
<reference evidence="1 2" key="1">
    <citation type="submission" date="2024-03" db="EMBL/GenBank/DDBJ databases">
        <title>Complete genome of BD2.</title>
        <authorList>
            <person name="Cao G."/>
        </authorList>
    </citation>
    <scope>NUCLEOTIDE SEQUENCE [LARGE SCALE GENOMIC DNA]</scope>
    <source>
        <strain evidence="1 2">BD2</strain>
    </source>
</reference>
<dbReference type="EMBL" id="CP148074">
    <property type="protein sequence ID" value="WXL24203.1"/>
    <property type="molecule type" value="Genomic_DNA"/>
</dbReference>
<evidence type="ECO:0000313" key="1">
    <source>
        <dbReference type="EMBL" id="WXL24203.1"/>
    </source>
</evidence>
<sequence length="286" mass="32577">MIEKLGIEEIYKRYSNFIDIARDEVFFGKPMNYEGPSTNFEISEIASDSILLISHDTNDTVSNCNFVGAIHLFLELGLAKGFMFRGAISRGDIIYDADRRISLSREFNKLAKFEPRMNAPMCVILDEAKEIILESLLGESALTAGVAISKSLPVVKWAVPMKSNCEMNLWCINYTYFSSQIEISAAIEYLSGDTEKQNNFINYLEYLKPLPEEILIPISQENNRTFMKIMKTRSGARVALTDDNGVIQRLNQLSFPKTFIEPPEKVKITFDPETKKIDFRAEGSWY</sequence>
<name>A0ABZ2RBQ8_ECTME</name>
<dbReference type="Proteomes" id="UP001476583">
    <property type="component" value="Chromosome"/>
</dbReference>
<protein>
    <submittedName>
        <fullName evidence="1">Uncharacterized protein</fullName>
    </submittedName>
</protein>
<organism evidence="1 2">
    <name type="scientific">Ectopseudomonas mendocina</name>
    <name type="common">Pseudomonas mendocina</name>
    <dbReference type="NCBI Taxonomy" id="300"/>
    <lineage>
        <taxon>Bacteria</taxon>
        <taxon>Pseudomonadati</taxon>
        <taxon>Pseudomonadota</taxon>
        <taxon>Gammaproteobacteria</taxon>
        <taxon>Pseudomonadales</taxon>
        <taxon>Pseudomonadaceae</taxon>
        <taxon>Ectopseudomonas</taxon>
    </lineage>
</organism>
<evidence type="ECO:0000313" key="2">
    <source>
        <dbReference type="Proteomes" id="UP001476583"/>
    </source>
</evidence>
<accession>A0ABZ2RBQ8</accession>